<accession>A0A0N8GP53</accession>
<comment type="caution">
    <text evidence="1">The sequence shown here is derived from an EMBL/GenBank/DDBJ whole genome shotgun (WGS) entry which is preliminary data.</text>
</comment>
<evidence type="ECO:0000313" key="1">
    <source>
        <dbReference type="EMBL" id="KPL79938.1"/>
    </source>
</evidence>
<dbReference type="Proteomes" id="UP000050277">
    <property type="component" value="Unassembled WGS sequence"/>
</dbReference>
<dbReference type="EMBL" id="LGKP01000042">
    <property type="protein sequence ID" value="KPL80027.1"/>
    <property type="molecule type" value="Genomic_DNA"/>
</dbReference>
<dbReference type="EMBL" id="LGKP01000042">
    <property type="protein sequence ID" value="KPL79938.1"/>
    <property type="molecule type" value="Genomic_DNA"/>
</dbReference>
<gene>
    <name evidence="1" type="ORF">SE18_25420</name>
    <name evidence="2" type="ORF">SE18_25950</name>
</gene>
<reference evidence="1 3" key="1">
    <citation type="submission" date="2015-07" db="EMBL/GenBank/DDBJ databases">
        <title>Whole genome sequence of Herpetosiphon geysericola DSM 7119.</title>
        <authorList>
            <person name="Hemp J."/>
            <person name="Ward L.M."/>
            <person name="Pace L.A."/>
            <person name="Fischer W.W."/>
        </authorList>
    </citation>
    <scope>NUCLEOTIDE SEQUENCE [LARGE SCALE GENOMIC DNA]</scope>
    <source>
        <strain evidence="1 3">DSM 7119</strain>
    </source>
</reference>
<evidence type="ECO:0000313" key="3">
    <source>
        <dbReference type="Proteomes" id="UP000050277"/>
    </source>
</evidence>
<dbReference type="RefSeq" id="WP_054537279.1">
    <property type="nucleotide sequence ID" value="NZ_LGKP01000042.1"/>
</dbReference>
<proteinExistence type="predicted"/>
<dbReference type="AlphaFoldDB" id="A0A0N8GP53"/>
<evidence type="ECO:0000313" key="2">
    <source>
        <dbReference type="EMBL" id="KPL80027.1"/>
    </source>
</evidence>
<name>A0A0N8GP53_9CHLR</name>
<keyword evidence="3" id="KW-1185">Reference proteome</keyword>
<organism evidence="1 3">
    <name type="scientific">Herpetosiphon geysericola</name>
    <dbReference type="NCBI Taxonomy" id="70996"/>
    <lineage>
        <taxon>Bacteria</taxon>
        <taxon>Bacillati</taxon>
        <taxon>Chloroflexota</taxon>
        <taxon>Chloroflexia</taxon>
        <taxon>Herpetosiphonales</taxon>
        <taxon>Herpetosiphonaceae</taxon>
        <taxon>Herpetosiphon</taxon>
    </lineage>
</organism>
<protein>
    <submittedName>
        <fullName evidence="1">Uncharacterized protein</fullName>
    </submittedName>
</protein>
<sequence length="94" mass="10574">MQIDALFTELAKIDGVREVARVVETFEIVRNATDGRVQRVTVQILDNGTRANPHYRYACFATADDGRSAAGNPDESIEMAFDNLHWEHLDLPLD</sequence>